<dbReference type="Gene3D" id="1.10.520.20">
    <property type="entry name" value="N-terminal domain of the delta subunit of the F1F0-ATP synthase"/>
    <property type="match status" value="1"/>
</dbReference>
<evidence type="ECO:0000313" key="8">
    <source>
        <dbReference type="EMBL" id="RXH56216.1"/>
    </source>
</evidence>
<keyword evidence="3 7" id="KW-0375">Hydrogen ion transport</keyword>
<gene>
    <name evidence="7" type="primary">atpH</name>
    <name evidence="8" type="ORF">GRAN_3073</name>
</gene>
<dbReference type="PANTHER" id="PTHR11910">
    <property type="entry name" value="ATP SYNTHASE DELTA CHAIN"/>
    <property type="match status" value="1"/>
</dbReference>
<proteinExistence type="inferred from homology"/>
<dbReference type="Proteomes" id="UP000289437">
    <property type="component" value="Unassembled WGS sequence"/>
</dbReference>
<keyword evidence="4 7" id="KW-0406">Ion transport</keyword>
<evidence type="ECO:0000256" key="3">
    <source>
        <dbReference type="ARBA" id="ARBA00022781"/>
    </source>
</evidence>
<accession>A0A4Q0T3V4</accession>
<dbReference type="InterPro" id="IPR000711">
    <property type="entry name" value="ATPase_OSCP/dsu"/>
</dbReference>
<sequence>MSVVTLRYAHAFGDVALAANLDPSTTQQQLKDFADTYSGSAELREFLMNPSIDVADRLRIVDKITDRIGVYPQVRNFLKVITTHERLNELNEILAEYSSVVDVETKVSEADVTTARPLNDADRADLEARIATLAGGSVRTTYHEDSALLGGAVVRIGSTVYDGSVRAQLQQLKQRLINA</sequence>
<evidence type="ECO:0000256" key="2">
    <source>
        <dbReference type="ARBA" id="ARBA00022448"/>
    </source>
</evidence>
<organism evidence="8 9">
    <name type="scientific">Granulicella sibirica</name>
    <dbReference type="NCBI Taxonomy" id="2479048"/>
    <lineage>
        <taxon>Bacteria</taxon>
        <taxon>Pseudomonadati</taxon>
        <taxon>Acidobacteriota</taxon>
        <taxon>Terriglobia</taxon>
        <taxon>Terriglobales</taxon>
        <taxon>Acidobacteriaceae</taxon>
        <taxon>Granulicella</taxon>
    </lineage>
</organism>
<dbReference type="OrthoDB" id="9802471at2"/>
<reference evidence="8 9" key="1">
    <citation type="submission" date="2018-11" db="EMBL/GenBank/DDBJ databases">
        <authorList>
            <person name="Mardanov A.V."/>
            <person name="Ravin N.V."/>
            <person name="Dedysh S.N."/>
        </authorList>
    </citation>
    <scope>NUCLEOTIDE SEQUENCE [LARGE SCALE GENOMIC DNA]</scope>
    <source>
        <strain evidence="8 9">AF10</strain>
    </source>
</reference>
<evidence type="ECO:0000256" key="7">
    <source>
        <dbReference type="HAMAP-Rule" id="MF_01416"/>
    </source>
</evidence>
<dbReference type="InterPro" id="IPR026015">
    <property type="entry name" value="ATP_synth_OSCP/delta_N_sf"/>
</dbReference>
<evidence type="ECO:0000256" key="1">
    <source>
        <dbReference type="ARBA" id="ARBA00004370"/>
    </source>
</evidence>
<evidence type="ECO:0000313" key="9">
    <source>
        <dbReference type="Proteomes" id="UP000289437"/>
    </source>
</evidence>
<dbReference type="HAMAP" id="MF_01416">
    <property type="entry name" value="ATP_synth_delta_bact"/>
    <property type="match status" value="1"/>
</dbReference>
<dbReference type="EMBL" id="RDSM01000002">
    <property type="protein sequence ID" value="RXH56216.1"/>
    <property type="molecule type" value="Genomic_DNA"/>
</dbReference>
<comment type="subcellular location">
    <subcellularLocation>
        <location evidence="7">Cell membrane</location>
        <topology evidence="7">Peripheral membrane protein</topology>
    </subcellularLocation>
    <subcellularLocation>
        <location evidence="1">Membrane</location>
    </subcellularLocation>
</comment>
<dbReference type="GO" id="GO:0005886">
    <property type="term" value="C:plasma membrane"/>
    <property type="evidence" value="ECO:0007669"/>
    <property type="project" value="UniProtKB-SubCell"/>
</dbReference>
<protein>
    <recommendedName>
        <fullName evidence="7">ATP synthase subunit delta</fullName>
    </recommendedName>
    <alternativeName>
        <fullName evidence="7">ATP synthase F(1) sector subunit delta</fullName>
    </alternativeName>
    <alternativeName>
        <fullName evidence="7">F-type ATPase subunit delta</fullName>
        <shortName evidence="7">F-ATPase subunit delta</shortName>
    </alternativeName>
</protein>
<keyword evidence="7" id="KW-1003">Cell membrane</keyword>
<dbReference type="RefSeq" id="WP_128913720.1">
    <property type="nucleotide sequence ID" value="NZ_RDSM01000002.1"/>
</dbReference>
<reference evidence="9" key="2">
    <citation type="submission" date="2019-02" db="EMBL/GenBank/DDBJ databases">
        <title>Granulicella sibirica sp. nov., a psychrotolerant acidobacterium isolated from an organic soil layer in forested tundra, West Siberia.</title>
        <authorList>
            <person name="Oshkin I.Y."/>
            <person name="Kulichevskaya I.S."/>
            <person name="Rijpstra W.I.C."/>
            <person name="Sinninghe Damste J.S."/>
            <person name="Rakitin A.L."/>
            <person name="Ravin N.V."/>
            <person name="Dedysh S.N."/>
        </authorList>
    </citation>
    <scope>NUCLEOTIDE SEQUENCE [LARGE SCALE GENOMIC DNA]</scope>
    <source>
        <strain evidence="9">AF10</strain>
    </source>
</reference>
<keyword evidence="6 7" id="KW-0066">ATP synthesis</keyword>
<keyword evidence="9" id="KW-1185">Reference proteome</keyword>
<dbReference type="GO" id="GO:0046933">
    <property type="term" value="F:proton-transporting ATP synthase activity, rotational mechanism"/>
    <property type="evidence" value="ECO:0007669"/>
    <property type="project" value="UniProtKB-UniRule"/>
</dbReference>
<keyword evidence="7" id="KW-0139">CF(1)</keyword>
<keyword evidence="2 7" id="KW-0813">Transport</keyword>
<dbReference type="SUPFAM" id="SSF47928">
    <property type="entry name" value="N-terminal domain of the delta subunit of the F1F0-ATP synthase"/>
    <property type="match status" value="1"/>
</dbReference>
<dbReference type="AlphaFoldDB" id="A0A4Q0T3V4"/>
<evidence type="ECO:0000256" key="4">
    <source>
        <dbReference type="ARBA" id="ARBA00023065"/>
    </source>
</evidence>
<comment type="similarity">
    <text evidence="7">Belongs to the ATPase delta chain family.</text>
</comment>
<dbReference type="PRINTS" id="PR00125">
    <property type="entry name" value="ATPASEDELTA"/>
</dbReference>
<evidence type="ECO:0000256" key="6">
    <source>
        <dbReference type="ARBA" id="ARBA00023310"/>
    </source>
</evidence>
<comment type="caution">
    <text evidence="8">The sequence shown here is derived from an EMBL/GenBank/DDBJ whole genome shotgun (WGS) entry which is preliminary data.</text>
</comment>
<dbReference type="Pfam" id="PF00213">
    <property type="entry name" value="OSCP"/>
    <property type="match status" value="1"/>
</dbReference>
<dbReference type="GO" id="GO:0045259">
    <property type="term" value="C:proton-transporting ATP synthase complex"/>
    <property type="evidence" value="ECO:0007669"/>
    <property type="project" value="UniProtKB-KW"/>
</dbReference>
<evidence type="ECO:0000256" key="5">
    <source>
        <dbReference type="ARBA" id="ARBA00023136"/>
    </source>
</evidence>
<keyword evidence="5 7" id="KW-0472">Membrane</keyword>
<comment type="function">
    <text evidence="7">This protein is part of the stalk that links CF(0) to CF(1). It either transmits conformational changes from CF(0) to CF(1) or is implicated in proton conduction.</text>
</comment>
<dbReference type="NCBIfam" id="TIGR01145">
    <property type="entry name" value="ATP_synt_delta"/>
    <property type="match status" value="1"/>
</dbReference>
<name>A0A4Q0T3V4_9BACT</name>
<comment type="function">
    <text evidence="7">F(1)F(0) ATP synthase produces ATP from ADP in the presence of a proton or sodium gradient. F-type ATPases consist of two structural domains, F(1) containing the extramembraneous catalytic core and F(0) containing the membrane proton channel, linked together by a central stalk and a peripheral stalk. During catalysis, ATP synthesis in the catalytic domain of F(1) is coupled via a rotary mechanism of the central stalk subunits to proton translocation.</text>
</comment>